<dbReference type="Gene3D" id="3.40.190.10">
    <property type="entry name" value="Periplasmic binding protein-like II"/>
    <property type="match status" value="2"/>
</dbReference>
<proteinExistence type="predicted"/>
<name>A0A7W7IHN5_9ACTN</name>
<feature type="chain" id="PRO_5030623922" evidence="2">
    <location>
        <begin position="24"/>
        <end position="304"/>
    </location>
</feature>
<dbReference type="SMART" id="SM00062">
    <property type="entry name" value="PBPb"/>
    <property type="match status" value="1"/>
</dbReference>
<reference evidence="4" key="3">
    <citation type="submission" date="2023-12" db="EMBL/GenBank/DDBJ databases">
        <authorList>
            <person name="Sun Q."/>
            <person name="Inoue M."/>
        </authorList>
    </citation>
    <scope>NUCLEOTIDE SEQUENCE</scope>
    <source>
        <strain evidence="4">JCM 10667</strain>
    </source>
</reference>
<dbReference type="RefSeq" id="WP_184887397.1">
    <property type="nucleotide sequence ID" value="NZ_BAAAHD010000052.1"/>
</dbReference>
<evidence type="ECO:0000256" key="2">
    <source>
        <dbReference type="SAM" id="SignalP"/>
    </source>
</evidence>
<evidence type="ECO:0000313" key="5">
    <source>
        <dbReference type="EMBL" id="MBB4777136.1"/>
    </source>
</evidence>
<dbReference type="PROSITE" id="PS51257">
    <property type="entry name" value="PROKAR_LIPOPROTEIN"/>
    <property type="match status" value="1"/>
</dbReference>
<evidence type="ECO:0000313" key="6">
    <source>
        <dbReference type="Proteomes" id="UP000549343"/>
    </source>
</evidence>
<dbReference type="EMBL" id="BAAAHD010000052">
    <property type="protein sequence ID" value="GAA0581087.1"/>
    <property type="molecule type" value="Genomic_DNA"/>
</dbReference>
<keyword evidence="1 2" id="KW-0732">Signal</keyword>
<feature type="signal peptide" evidence="2">
    <location>
        <begin position="1"/>
        <end position="23"/>
    </location>
</feature>
<evidence type="ECO:0000313" key="4">
    <source>
        <dbReference type="EMBL" id="GAA0581087.1"/>
    </source>
</evidence>
<evidence type="ECO:0000259" key="3">
    <source>
        <dbReference type="SMART" id="SM00062"/>
    </source>
</evidence>
<dbReference type="PANTHER" id="PTHR35936">
    <property type="entry name" value="MEMBRANE-BOUND LYTIC MUREIN TRANSGLYCOSYLASE F"/>
    <property type="match status" value="1"/>
</dbReference>
<feature type="domain" description="Solute-binding protein family 3/N-terminal" evidence="3">
    <location>
        <begin position="64"/>
        <end position="291"/>
    </location>
</feature>
<organism evidence="5 6">
    <name type="scientific">Actinomadura livida</name>
    <dbReference type="NCBI Taxonomy" id="79909"/>
    <lineage>
        <taxon>Bacteria</taxon>
        <taxon>Bacillati</taxon>
        <taxon>Actinomycetota</taxon>
        <taxon>Actinomycetes</taxon>
        <taxon>Streptosporangiales</taxon>
        <taxon>Thermomonosporaceae</taxon>
        <taxon>Actinomadura</taxon>
    </lineage>
</organism>
<accession>A0A7W7IHN5</accession>
<reference evidence="5 6" key="2">
    <citation type="submission" date="2020-08" db="EMBL/GenBank/DDBJ databases">
        <title>Sequencing the genomes of 1000 actinobacteria strains.</title>
        <authorList>
            <person name="Klenk H.-P."/>
        </authorList>
    </citation>
    <scope>NUCLEOTIDE SEQUENCE [LARGE SCALE GENOMIC DNA]</scope>
    <source>
        <strain evidence="5 6">DSM 44772</strain>
    </source>
</reference>
<evidence type="ECO:0000256" key="1">
    <source>
        <dbReference type="ARBA" id="ARBA00022729"/>
    </source>
</evidence>
<dbReference type="EMBL" id="JACHMV010000001">
    <property type="protein sequence ID" value="MBB4777136.1"/>
    <property type="molecule type" value="Genomic_DNA"/>
</dbReference>
<dbReference type="SUPFAM" id="SSF53850">
    <property type="entry name" value="Periplasmic binding protein-like II"/>
    <property type="match status" value="1"/>
</dbReference>
<evidence type="ECO:0000313" key="7">
    <source>
        <dbReference type="Proteomes" id="UP001501427"/>
    </source>
</evidence>
<sequence>MIIGSLRRRAVAASALVLTGALALSACGDNGDETEGSGGSGAANTSADAELSAMVPDAIKSDGKIVVGVDASYPPNESVDPASQKIVGWDIELFDAVAAKLGLKTEYHNAGFDTIIPGVQSGKYEIGVSSFTDNKEREKAVDFVTYYTAGTSWAALTGNPKGVNPDDACGKSIGVQQGTVQVEDLTAKSKECAAAGKPAIKQVVRKQQTEVNNDLVAGKIDAMAADSPIIGDAVKKTGKLEIIGEVYDTAPYGYALGKNAGQFKDAVLGAVKALIADGTYTKILTDNGVESGAITEPKINAAES</sequence>
<dbReference type="Proteomes" id="UP001501427">
    <property type="component" value="Unassembled WGS sequence"/>
</dbReference>
<dbReference type="CDD" id="cd01004">
    <property type="entry name" value="PBP2_MidA_like"/>
    <property type="match status" value="1"/>
</dbReference>
<dbReference type="Pfam" id="PF00497">
    <property type="entry name" value="SBP_bac_3"/>
    <property type="match status" value="1"/>
</dbReference>
<comment type="caution">
    <text evidence="5">The sequence shown here is derived from an EMBL/GenBank/DDBJ whole genome shotgun (WGS) entry which is preliminary data.</text>
</comment>
<dbReference type="Proteomes" id="UP000549343">
    <property type="component" value="Unassembled WGS sequence"/>
</dbReference>
<dbReference type="AlphaFoldDB" id="A0A7W7IHN5"/>
<gene>
    <name evidence="5" type="ORF">F4557_005554</name>
    <name evidence="4" type="ORF">GCM10009546_49430</name>
</gene>
<reference evidence="4 7" key="1">
    <citation type="journal article" date="2019" name="Int. J. Syst. Evol. Microbiol.">
        <title>The Global Catalogue of Microorganisms (GCM) 10K type strain sequencing project: providing services to taxonomists for standard genome sequencing and annotation.</title>
        <authorList>
            <consortium name="The Broad Institute Genomics Platform"/>
            <consortium name="The Broad Institute Genome Sequencing Center for Infectious Disease"/>
            <person name="Wu L."/>
            <person name="Ma J."/>
        </authorList>
    </citation>
    <scope>NUCLEOTIDE SEQUENCE [LARGE SCALE GENOMIC DNA]</scope>
    <source>
        <strain evidence="4 7">JCM 10667</strain>
    </source>
</reference>
<keyword evidence="7" id="KW-1185">Reference proteome</keyword>
<protein>
    <submittedName>
        <fullName evidence="4">ABC transporter substrate-binding protein</fullName>
    </submittedName>
    <submittedName>
        <fullName evidence="5">Polar amino acid transport system substrate-binding protein</fullName>
    </submittedName>
</protein>
<dbReference type="PANTHER" id="PTHR35936:SF17">
    <property type="entry name" value="ARGININE-BINDING EXTRACELLULAR PROTEIN ARTP"/>
    <property type="match status" value="1"/>
</dbReference>
<dbReference type="InterPro" id="IPR001638">
    <property type="entry name" value="Solute-binding_3/MltF_N"/>
</dbReference>